<reference evidence="1" key="2">
    <citation type="submission" date="2025-08" db="UniProtKB">
        <authorList>
            <consortium name="Ensembl"/>
        </authorList>
    </citation>
    <scope>IDENTIFICATION</scope>
    <source>
        <strain evidence="1">Isolate ISIS603380</strain>
    </source>
</reference>
<reference evidence="1" key="3">
    <citation type="submission" date="2025-09" db="UniProtKB">
        <authorList>
            <consortium name="Ensembl"/>
        </authorList>
    </citation>
    <scope>IDENTIFICATION</scope>
    <source>
        <strain evidence="1">Isolate ISIS603380</strain>
    </source>
</reference>
<reference evidence="1 2" key="1">
    <citation type="submission" date="2009-06" db="EMBL/GenBank/DDBJ databases">
        <title>The Genome Sequence of Loxodonta africana (African elephant).</title>
        <authorList>
            <person name="Di Palma F."/>
            <person name="Heiman D."/>
            <person name="Young S."/>
            <person name="Johnson J."/>
            <person name="Lander E.S."/>
            <person name="Lindblad-Toh K."/>
        </authorList>
    </citation>
    <scope>NUCLEOTIDE SEQUENCE [LARGE SCALE GENOMIC DNA]</scope>
    <source>
        <strain evidence="1 2">Isolate ISIS603380</strain>
    </source>
</reference>
<accession>G3U8I0</accession>
<dbReference type="Ensembl" id="ENSLAFT00000037348.1">
    <property type="protein sequence ID" value="ENSLAFP00000024138.1"/>
    <property type="gene ID" value="ENSLAFG00000029062.1"/>
</dbReference>
<evidence type="ECO:0000313" key="1">
    <source>
        <dbReference type="Ensembl" id="ENSLAFP00000024138.1"/>
    </source>
</evidence>
<evidence type="ECO:0000313" key="2">
    <source>
        <dbReference type="Proteomes" id="UP000007646"/>
    </source>
</evidence>
<sequence>SREVMGQEPYFTQVCTVKGVAMAWETKTFALVGKMLQVFEAELSEESTISSAPSLANTESLFNTLEPWQEEAYTPELSVQGEKHGERPHAATLEWLMTREHSFCCVACCHVFESQEALVAHSEHGVSQGFSCHIFYEELLERQRRRRAFQEERRTGKASSPHLLLA</sequence>
<dbReference type="OMA" id="LYTHVQT"/>
<protein>
    <recommendedName>
        <fullName evidence="3">Family with sequence similarity 170 member B</fullName>
    </recommendedName>
</protein>
<dbReference type="GeneTree" id="ENSGT00940000162512"/>
<dbReference type="PANTHER" id="PTHR33517:SF3">
    <property type="entry name" value="PROTEIN FAM170A"/>
    <property type="match status" value="1"/>
</dbReference>
<organism evidence="1 2">
    <name type="scientific">Loxodonta africana</name>
    <name type="common">African elephant</name>
    <dbReference type="NCBI Taxonomy" id="9785"/>
    <lineage>
        <taxon>Eukaryota</taxon>
        <taxon>Metazoa</taxon>
        <taxon>Chordata</taxon>
        <taxon>Craniata</taxon>
        <taxon>Vertebrata</taxon>
        <taxon>Euteleostomi</taxon>
        <taxon>Mammalia</taxon>
        <taxon>Eutheria</taxon>
        <taxon>Afrotheria</taxon>
        <taxon>Proboscidea</taxon>
        <taxon>Elephantidae</taxon>
        <taxon>Loxodonta</taxon>
    </lineage>
</organism>
<dbReference type="GO" id="GO:0005634">
    <property type="term" value="C:nucleus"/>
    <property type="evidence" value="ECO:0007669"/>
    <property type="project" value="TreeGrafter"/>
</dbReference>
<name>G3U8I0_LOXAF</name>
<dbReference type="InParanoid" id="G3U8I0"/>
<evidence type="ECO:0008006" key="3">
    <source>
        <dbReference type="Google" id="ProtNLM"/>
    </source>
</evidence>
<dbReference type="AlphaFoldDB" id="G3U8I0"/>
<proteinExistence type="predicted"/>
<dbReference type="Proteomes" id="UP000007646">
    <property type="component" value="Unassembled WGS sequence"/>
</dbReference>
<dbReference type="HOGENOM" id="CLU_1606460_0_0_1"/>
<dbReference type="eggNOG" id="ENOG502TH7H">
    <property type="taxonomic scope" value="Eukaryota"/>
</dbReference>
<dbReference type="InterPro" id="IPR040879">
    <property type="entry name" value="Spt46-like"/>
</dbReference>
<dbReference type="Pfam" id="PF17734">
    <property type="entry name" value="Spt46"/>
    <property type="match status" value="1"/>
</dbReference>
<keyword evidence="2" id="KW-1185">Reference proteome</keyword>
<dbReference type="PANTHER" id="PTHR33517">
    <property type="entry name" value="PROTEIN FAM170B-RELATED"/>
    <property type="match status" value="1"/>
</dbReference>
<dbReference type="GO" id="GO:0009566">
    <property type="term" value="P:fertilization"/>
    <property type="evidence" value="ECO:0007669"/>
    <property type="project" value="TreeGrafter"/>
</dbReference>